<evidence type="ECO:0000313" key="7">
    <source>
        <dbReference type="Proteomes" id="UP000323012"/>
    </source>
</evidence>
<reference evidence="2 5" key="1">
    <citation type="submission" date="2015-10" db="EMBL/GenBank/DDBJ databases">
        <title>Tn-seq of a polymicrobial infection.</title>
        <authorList>
            <person name="Stacy A."/>
            <person name="Rumbaugh K.P."/>
            <person name="Whiteley M."/>
        </authorList>
    </citation>
    <scope>NUCLEOTIDE SEQUENCE [LARGE SCALE GENOMIC DNA]</scope>
    <source>
        <strain evidence="2 5">624</strain>
    </source>
</reference>
<dbReference type="EMBL" id="CP012959">
    <property type="protein sequence ID" value="AMQ93220.1"/>
    <property type="molecule type" value="Genomic_DNA"/>
</dbReference>
<dbReference type="AlphaFoldDB" id="A0A142FXU0"/>
<sequence length="231" mass="25877">MKFEKTTAILTALFAASVANAHNVWLEPVKEANSTGQYVVKFGHEQTEIYPEHKLKTVKLLDNNGNLTNATHQFKQGEAYLNAENASQVFIRFDNGVWSKLPSGKYVEKSKQQEPTAEFAVNPVKFGKALLRWDAQALKAHGMEYELVPQEKAQAGKPLPILVLHNGKPVKDIKVGLGEDAPFNLTNEKGIAEFTPQKGNNKVWAEFSENVKGNPDYDRRSVEYMLTFEAE</sequence>
<evidence type="ECO:0000313" key="5">
    <source>
        <dbReference type="Proteomes" id="UP000072236"/>
    </source>
</evidence>
<keyword evidence="6" id="KW-1185">Reference proteome</keyword>
<protein>
    <submittedName>
        <fullName evidence="4">DUF4198 domain-containing protein</fullName>
    </submittedName>
</protein>
<keyword evidence="1" id="KW-0732">Signal</keyword>
<accession>A0A142FXU0</accession>
<evidence type="ECO:0000313" key="2">
    <source>
        <dbReference type="EMBL" id="AMQ93220.1"/>
    </source>
</evidence>
<dbReference type="eggNOG" id="COG5266">
    <property type="taxonomic scope" value="Bacteria"/>
</dbReference>
<reference evidence="4 7" key="3">
    <citation type="submission" date="2019-08" db="EMBL/GenBank/DDBJ databases">
        <title>Whole genome sequencing of Aggregatibacter actinomycetemcomitans cultured from blood stream infections in Denmark reveals a novel phylogenetic lineage expressing serotype a membrane O polysaccharide.</title>
        <authorList>
            <person name="Nedergaard S."/>
            <person name="Kobel C.M."/>
            <person name="Nielsen M.B."/>
            <person name="Moeller R.T."/>
            <person name="Jensen A.B."/>
            <person name="Noerskov-Lauritsen N."/>
        </authorList>
    </citation>
    <scope>NUCLEOTIDE SEQUENCE [LARGE SCALE GENOMIC DNA]</scope>
    <source>
        <strain evidence="4 7">PN_563</strain>
    </source>
</reference>
<dbReference type="RefSeq" id="WP_005538320.1">
    <property type="nucleotide sequence ID" value="NZ_CP012958.1"/>
</dbReference>
<name>A0A142FXU0_AGGAC</name>
<evidence type="ECO:0000313" key="3">
    <source>
        <dbReference type="EMBL" id="PHO21347.1"/>
    </source>
</evidence>
<dbReference type="InterPro" id="IPR019613">
    <property type="entry name" value="DUF4198"/>
</dbReference>
<dbReference type="Pfam" id="PF10670">
    <property type="entry name" value="DUF4198"/>
    <property type="match status" value="1"/>
</dbReference>
<dbReference type="EMBL" id="PCGW01000003">
    <property type="protein sequence ID" value="PHO21347.1"/>
    <property type="molecule type" value="Genomic_DNA"/>
</dbReference>
<evidence type="ECO:0000313" key="4">
    <source>
        <dbReference type="EMBL" id="TYA38195.1"/>
    </source>
</evidence>
<proteinExistence type="predicted"/>
<dbReference type="Proteomes" id="UP000323012">
    <property type="component" value="Unassembled WGS sequence"/>
</dbReference>
<evidence type="ECO:0000313" key="6">
    <source>
        <dbReference type="Proteomes" id="UP000226080"/>
    </source>
</evidence>
<organism evidence="4 7">
    <name type="scientific">Aggregatibacter actinomycetemcomitans</name>
    <name type="common">Actinobacillus actinomycetemcomitans</name>
    <name type="synonym">Haemophilus actinomycetemcomitans</name>
    <dbReference type="NCBI Taxonomy" id="714"/>
    <lineage>
        <taxon>Bacteria</taxon>
        <taxon>Pseudomonadati</taxon>
        <taxon>Pseudomonadota</taxon>
        <taxon>Gammaproteobacteria</taxon>
        <taxon>Pasteurellales</taxon>
        <taxon>Pasteurellaceae</taxon>
        <taxon>Aggregatibacter</taxon>
    </lineage>
</organism>
<dbReference type="KEGG" id="aact:ACT75_01070"/>
<dbReference type="EMBL" id="VSED01000035">
    <property type="protein sequence ID" value="TYA38195.1"/>
    <property type="molecule type" value="Genomic_DNA"/>
</dbReference>
<gene>
    <name evidence="2" type="ORF">ACT75_01070</name>
    <name evidence="3" type="ORF">CQR80_02585</name>
    <name evidence="4" type="ORF">FXB79_10075</name>
</gene>
<dbReference type="Proteomes" id="UP000226080">
    <property type="component" value="Unassembled WGS sequence"/>
</dbReference>
<dbReference type="GeneID" id="77211992"/>
<feature type="signal peptide" evidence="1">
    <location>
        <begin position="1"/>
        <end position="21"/>
    </location>
</feature>
<dbReference type="Proteomes" id="UP000072236">
    <property type="component" value="Chromosome"/>
</dbReference>
<dbReference type="OMA" id="GHEQTEI"/>
<reference evidence="3 6" key="2">
    <citation type="submission" date="2017-10" db="EMBL/GenBank/DDBJ databases">
        <title>Draft genome sequences of Aggregatibacter actinomycetemcomitans strains 310a and 310b.</title>
        <authorList>
            <person name="May A.C."/>
            <person name="Ohta H."/>
            <person name="Maeda H."/>
            <person name="Kokeguchi S."/>
            <person name="Cugini C."/>
        </authorList>
    </citation>
    <scope>NUCLEOTIDE SEQUENCE [LARGE SCALE GENOMIC DNA]</scope>
    <source>
        <strain evidence="3 6">310b</strain>
    </source>
</reference>
<evidence type="ECO:0000256" key="1">
    <source>
        <dbReference type="SAM" id="SignalP"/>
    </source>
</evidence>
<feature type="chain" id="PRO_5014247091" evidence="1">
    <location>
        <begin position="22"/>
        <end position="231"/>
    </location>
</feature>
<dbReference type="OrthoDB" id="5368503at2"/>